<name>A0AC34R5V8_9BILA</name>
<accession>A0AC34R5V8</accession>
<evidence type="ECO:0000313" key="1">
    <source>
        <dbReference type="Proteomes" id="UP000887576"/>
    </source>
</evidence>
<proteinExistence type="predicted"/>
<sequence>MPVPVYIKGISIKDETAHAKGAYGIYWTDDTPKHFVEYVLFDTHDHRAQLHAAIRALELASERKVSDIILYTKLKYLTDVLADMETERLAQNGWKDKDAENGWKDKDGQLVENKDLLEKLHELKNNVHFIVLTPPKDMTRVQTMVHNLSTFFNKIIHH</sequence>
<dbReference type="Proteomes" id="UP000887576">
    <property type="component" value="Unplaced"/>
</dbReference>
<dbReference type="WBParaSite" id="JU765_v2.g3832.t1">
    <property type="protein sequence ID" value="JU765_v2.g3832.t1"/>
    <property type="gene ID" value="JU765_v2.g3832"/>
</dbReference>
<protein>
    <submittedName>
        <fullName evidence="2">RNase H type-1 domain-containing protein</fullName>
    </submittedName>
</protein>
<evidence type="ECO:0000313" key="2">
    <source>
        <dbReference type="WBParaSite" id="JU765_v2.g3832.t1"/>
    </source>
</evidence>
<reference evidence="2" key="1">
    <citation type="submission" date="2022-11" db="UniProtKB">
        <authorList>
            <consortium name="WormBaseParasite"/>
        </authorList>
    </citation>
    <scope>IDENTIFICATION</scope>
</reference>
<organism evidence="1 2">
    <name type="scientific">Panagrolaimus sp. JU765</name>
    <dbReference type="NCBI Taxonomy" id="591449"/>
    <lineage>
        <taxon>Eukaryota</taxon>
        <taxon>Metazoa</taxon>
        <taxon>Ecdysozoa</taxon>
        <taxon>Nematoda</taxon>
        <taxon>Chromadorea</taxon>
        <taxon>Rhabditida</taxon>
        <taxon>Tylenchina</taxon>
        <taxon>Panagrolaimomorpha</taxon>
        <taxon>Panagrolaimoidea</taxon>
        <taxon>Panagrolaimidae</taxon>
        <taxon>Panagrolaimus</taxon>
    </lineage>
</organism>